<feature type="signal peptide" evidence="4">
    <location>
        <begin position="1"/>
        <end position="26"/>
    </location>
</feature>
<dbReference type="Gene3D" id="3.40.190.10">
    <property type="entry name" value="Periplasmic binding protein-like II"/>
    <property type="match status" value="1"/>
</dbReference>
<dbReference type="PANTHER" id="PTHR43649:SF34">
    <property type="entry name" value="ABC TRANSPORTER PERIPLASMIC-BINDING PROTEIN YCJN-RELATED"/>
    <property type="match status" value="1"/>
</dbReference>
<dbReference type="EMBL" id="LT607410">
    <property type="protein sequence ID" value="SCF27634.1"/>
    <property type="molecule type" value="Genomic_DNA"/>
</dbReference>
<evidence type="ECO:0000256" key="1">
    <source>
        <dbReference type="ARBA" id="ARBA00008520"/>
    </source>
</evidence>
<dbReference type="InterPro" id="IPR050490">
    <property type="entry name" value="Bact_solute-bd_prot1"/>
</dbReference>
<evidence type="ECO:0000313" key="5">
    <source>
        <dbReference type="EMBL" id="SCF27634.1"/>
    </source>
</evidence>
<feature type="chain" id="PRO_5039143862" evidence="4">
    <location>
        <begin position="27"/>
        <end position="464"/>
    </location>
</feature>
<evidence type="ECO:0000256" key="2">
    <source>
        <dbReference type="ARBA" id="ARBA00022448"/>
    </source>
</evidence>
<keyword evidence="3 4" id="KW-0732">Signal</keyword>
<comment type="similarity">
    <text evidence="1">Belongs to the bacterial solute-binding protein 1 family.</text>
</comment>
<keyword evidence="2" id="KW-0813">Transport</keyword>
<accession>A0A1C4Z418</accession>
<gene>
    <name evidence="5" type="ORF">GA0074696_4008</name>
</gene>
<organism evidence="5 6">
    <name type="scientific">Micromonospora purpureochromogenes</name>
    <dbReference type="NCBI Taxonomy" id="47872"/>
    <lineage>
        <taxon>Bacteria</taxon>
        <taxon>Bacillati</taxon>
        <taxon>Actinomycetota</taxon>
        <taxon>Actinomycetes</taxon>
        <taxon>Micromonosporales</taxon>
        <taxon>Micromonosporaceae</taxon>
        <taxon>Micromonospora</taxon>
    </lineage>
</organism>
<proteinExistence type="inferred from homology"/>
<evidence type="ECO:0000256" key="4">
    <source>
        <dbReference type="SAM" id="SignalP"/>
    </source>
</evidence>
<reference evidence="5 6" key="1">
    <citation type="submission" date="2016-06" db="EMBL/GenBank/DDBJ databases">
        <authorList>
            <person name="Kjaerup R.B."/>
            <person name="Dalgaard T.S."/>
            <person name="Juul-Madsen H.R."/>
        </authorList>
    </citation>
    <scope>NUCLEOTIDE SEQUENCE [LARGE SCALE GENOMIC DNA]</scope>
    <source>
        <strain evidence="5 6">DSM 43821</strain>
    </source>
</reference>
<evidence type="ECO:0000313" key="6">
    <source>
        <dbReference type="Proteomes" id="UP000198228"/>
    </source>
</evidence>
<name>A0A1C4Z418_9ACTN</name>
<dbReference type="InterPro" id="IPR006059">
    <property type="entry name" value="SBP"/>
</dbReference>
<protein>
    <submittedName>
        <fullName evidence="5">Carbohydrate ABC transporter substrate-binding protein, CUT1 family</fullName>
    </submittedName>
</protein>
<sequence length="464" mass="48860">MSSPPMRMLAATLILAVTGASLLACSDDESKSDSSEITVWSLEDVADRVTATKAIIADYTAKTGVKVKLVTVNEDQFPSLIASSAAAGELPDVVGSVSLAGIRTLAGNELLHPDANKEIVDKLGRDTFSPRALELTSDDGKQLSVPSDGWGQLLVYRKDLFDAAGLPAPDTYEKIAAAAAKLNTGGVAGITAATAPGDVFTQQTFEHLALANNCQLTDDSGAVKLDSPECVEAFRFYGDLMRNHSVKGAQDVDTTRATYFAGKAAMLIWSPFILDELAGLRNDAKPTCPQCAKDPSWLAKNSGFVTAIKGPNGAEPAQYGEISSWAVLDGAAADPAKSFVEYLLSDGYPRWFGMSPEGRFPVRKGTADDREKFLTAWNTSQAGVDAKKPLSEVYGDEVLTGLRTSPDTFQRWGLTQGQGKLVGAILGELPVPRALADVVGGKSDAGAAAARAKKDVEAIKAGVN</sequence>
<dbReference type="AlphaFoldDB" id="A0A1C4Z418"/>
<dbReference type="RefSeq" id="WP_088962491.1">
    <property type="nucleotide sequence ID" value="NZ_LT607410.1"/>
</dbReference>
<dbReference type="PROSITE" id="PS51257">
    <property type="entry name" value="PROKAR_LIPOPROTEIN"/>
    <property type="match status" value="1"/>
</dbReference>
<dbReference type="Pfam" id="PF01547">
    <property type="entry name" value="SBP_bac_1"/>
    <property type="match status" value="1"/>
</dbReference>
<dbReference type="SUPFAM" id="SSF53850">
    <property type="entry name" value="Periplasmic binding protein-like II"/>
    <property type="match status" value="1"/>
</dbReference>
<dbReference type="PANTHER" id="PTHR43649">
    <property type="entry name" value="ARABINOSE-BINDING PROTEIN-RELATED"/>
    <property type="match status" value="1"/>
</dbReference>
<dbReference type="Proteomes" id="UP000198228">
    <property type="component" value="Chromosome I"/>
</dbReference>
<evidence type="ECO:0000256" key="3">
    <source>
        <dbReference type="ARBA" id="ARBA00022729"/>
    </source>
</evidence>